<reference evidence="1" key="1">
    <citation type="submission" date="2023-06" db="EMBL/GenBank/DDBJ databases">
        <authorList>
            <consortium name="Lawrence Berkeley National Laboratory"/>
            <person name="Ahrendt S."/>
            <person name="Sahu N."/>
            <person name="Indic B."/>
            <person name="Wong-Bajracharya J."/>
            <person name="Merenyi Z."/>
            <person name="Ke H.-M."/>
            <person name="Monk M."/>
            <person name="Kocsube S."/>
            <person name="Drula E."/>
            <person name="Lipzen A."/>
            <person name="Balint B."/>
            <person name="Henrissat B."/>
            <person name="Andreopoulos B."/>
            <person name="Martin F.M."/>
            <person name="Harder C.B."/>
            <person name="Rigling D."/>
            <person name="Ford K.L."/>
            <person name="Foster G.D."/>
            <person name="Pangilinan J."/>
            <person name="Papanicolaou A."/>
            <person name="Barry K."/>
            <person name="LaButti K."/>
            <person name="Viragh M."/>
            <person name="Koriabine M."/>
            <person name="Yan M."/>
            <person name="Riley R."/>
            <person name="Champramary S."/>
            <person name="Plett K.L."/>
            <person name="Tsai I.J."/>
            <person name="Slot J."/>
            <person name="Sipos G."/>
            <person name="Plett J."/>
            <person name="Nagy L.G."/>
            <person name="Grigoriev I.V."/>
        </authorList>
    </citation>
    <scope>NUCLEOTIDE SEQUENCE</scope>
    <source>
        <strain evidence="1">FPL87.14</strain>
    </source>
</reference>
<accession>A0AA39J3K2</accession>
<dbReference type="InterPro" id="IPR037056">
    <property type="entry name" value="RNase_H1_N_sf"/>
</dbReference>
<sequence length="195" mass="21995">MPKNPEIMDRFSNLMKLAFEGGSLNSEQKSFLQTVIDQIVSMPMQIETATIPTGFTTVTTAISYAIITLQEGDIYFRTSNQSASNFWVVVCGKVPGIYDNAVDSLAQVSGISRYHQQGGFTTMADAEQYMLSYIKKMRLGELWSTSPLVARTWTRNSTLLYGRNKPVQYITPHYGTFTVQITQIHSKYLCKLRYG</sequence>
<dbReference type="AlphaFoldDB" id="A0AA39J3K2"/>
<evidence type="ECO:0000313" key="1">
    <source>
        <dbReference type="EMBL" id="KAK0434850.1"/>
    </source>
</evidence>
<protein>
    <submittedName>
        <fullName evidence="1">Uncharacterized protein</fullName>
    </submittedName>
</protein>
<dbReference type="EMBL" id="JAUEPT010000068">
    <property type="protein sequence ID" value="KAK0434850.1"/>
    <property type="molecule type" value="Genomic_DNA"/>
</dbReference>
<gene>
    <name evidence="1" type="ORF">EV421DRAFT_1740683</name>
</gene>
<evidence type="ECO:0000313" key="2">
    <source>
        <dbReference type="Proteomes" id="UP001175226"/>
    </source>
</evidence>
<comment type="caution">
    <text evidence="1">The sequence shown here is derived from an EMBL/GenBank/DDBJ whole genome shotgun (WGS) entry which is preliminary data.</text>
</comment>
<dbReference type="Proteomes" id="UP001175226">
    <property type="component" value="Unassembled WGS sequence"/>
</dbReference>
<organism evidence="1 2">
    <name type="scientific">Armillaria borealis</name>
    <dbReference type="NCBI Taxonomy" id="47425"/>
    <lineage>
        <taxon>Eukaryota</taxon>
        <taxon>Fungi</taxon>
        <taxon>Dikarya</taxon>
        <taxon>Basidiomycota</taxon>
        <taxon>Agaricomycotina</taxon>
        <taxon>Agaricomycetes</taxon>
        <taxon>Agaricomycetidae</taxon>
        <taxon>Agaricales</taxon>
        <taxon>Marasmiineae</taxon>
        <taxon>Physalacriaceae</taxon>
        <taxon>Armillaria</taxon>
    </lineage>
</organism>
<keyword evidence="2" id="KW-1185">Reference proteome</keyword>
<proteinExistence type="predicted"/>
<dbReference type="Gene3D" id="3.40.970.10">
    <property type="entry name" value="Ribonuclease H1, N-terminal domain"/>
    <property type="match status" value="1"/>
</dbReference>
<name>A0AA39J3K2_9AGAR</name>